<protein>
    <recommendedName>
        <fullName evidence="6">ATP-dependent Clp protease proteolytic subunit</fullName>
    </recommendedName>
</protein>
<evidence type="ECO:0000256" key="3">
    <source>
        <dbReference type="ARBA" id="ARBA00022670"/>
    </source>
</evidence>
<dbReference type="SUPFAM" id="SSF52096">
    <property type="entry name" value="ClpP/crotonase"/>
    <property type="match status" value="1"/>
</dbReference>
<dbReference type="InterPro" id="IPR023562">
    <property type="entry name" value="ClpP/TepA"/>
</dbReference>
<dbReference type="AlphaFoldDB" id="A0A495J7C7"/>
<dbReference type="GO" id="GO:0004176">
    <property type="term" value="F:ATP-dependent peptidase activity"/>
    <property type="evidence" value="ECO:0007669"/>
    <property type="project" value="InterPro"/>
</dbReference>
<feature type="compositionally biased region" description="Polar residues" evidence="8">
    <location>
        <begin position="192"/>
        <end position="209"/>
    </location>
</feature>
<evidence type="ECO:0000313" key="10">
    <source>
        <dbReference type="Proteomes" id="UP000268007"/>
    </source>
</evidence>
<sequence length="401" mass="43666">MPQTAHIYIYGDIVSQQVPSLGQSGAVSLTSVKDAYNSNSTCNNIVVHIHSNGGSVFEGFAIHDFLVNTGKPITTIVEGLCCSIATVIFMAGTERKLTENSRFLIHNPWGNGEGDAAYFRQYANELQNEQSRLLTFYKQRTGASNQLLQSYMTAEKLMSPELAVELKFATGIIDTVKAMALYSNQLHNPYKYPSTNNAPQQHPATPQKQQHMDKTKKNRFSQLISGLKNLVKDFNNDANIQAAAKTLVGDDGDLYFDGDLAEGTAVFTDDALTIPAADGDYEFEDGTTITIADGLVTDVAQPTGGTATSADPEGRAVLASLRKKLAILKAEKLELENTLAQSETVMASASKALQMAKSSYRPEKRENKFNRSTKPAGNNLAEKMDARRAELKAKKGDHKTA</sequence>
<feature type="region of interest" description="Disordered" evidence="8">
    <location>
        <begin position="192"/>
        <end position="217"/>
    </location>
</feature>
<evidence type="ECO:0000313" key="9">
    <source>
        <dbReference type="EMBL" id="RKR84906.1"/>
    </source>
</evidence>
<dbReference type="RefSeq" id="WP_121200863.1">
    <property type="nucleotide sequence ID" value="NZ_RBKU01000001.1"/>
</dbReference>
<dbReference type="PANTHER" id="PTHR10381">
    <property type="entry name" value="ATP-DEPENDENT CLP PROTEASE PROTEOLYTIC SUBUNIT"/>
    <property type="match status" value="1"/>
</dbReference>
<evidence type="ECO:0000256" key="2">
    <source>
        <dbReference type="ARBA" id="ARBA00022490"/>
    </source>
</evidence>
<keyword evidence="2" id="KW-0963">Cytoplasm</keyword>
<dbReference type="OrthoDB" id="1243473at2"/>
<evidence type="ECO:0000256" key="8">
    <source>
        <dbReference type="SAM" id="MobiDB-lite"/>
    </source>
</evidence>
<dbReference type="Proteomes" id="UP000268007">
    <property type="component" value="Unassembled WGS sequence"/>
</dbReference>
<dbReference type="GO" id="GO:0004252">
    <property type="term" value="F:serine-type endopeptidase activity"/>
    <property type="evidence" value="ECO:0007669"/>
    <property type="project" value="InterPro"/>
</dbReference>
<evidence type="ECO:0000256" key="6">
    <source>
        <dbReference type="RuleBase" id="RU003567"/>
    </source>
</evidence>
<dbReference type="Pfam" id="PF00574">
    <property type="entry name" value="CLP_protease"/>
    <property type="match status" value="1"/>
</dbReference>
<dbReference type="GO" id="GO:0006515">
    <property type="term" value="P:protein quality control for misfolded or incompletely synthesized proteins"/>
    <property type="evidence" value="ECO:0007669"/>
    <property type="project" value="TreeGrafter"/>
</dbReference>
<dbReference type="EMBL" id="RBKU01000001">
    <property type="protein sequence ID" value="RKR84906.1"/>
    <property type="molecule type" value="Genomic_DNA"/>
</dbReference>
<dbReference type="InterPro" id="IPR029045">
    <property type="entry name" value="ClpP/crotonase-like_dom_sf"/>
</dbReference>
<reference evidence="9 10" key="1">
    <citation type="submission" date="2018-10" db="EMBL/GenBank/DDBJ databases">
        <title>Genomic Encyclopedia of Archaeal and Bacterial Type Strains, Phase II (KMG-II): from individual species to whole genera.</title>
        <authorList>
            <person name="Goeker M."/>
        </authorList>
    </citation>
    <scope>NUCLEOTIDE SEQUENCE [LARGE SCALE GENOMIC DNA]</scope>
    <source>
        <strain evidence="9 10">DSM 18602</strain>
    </source>
</reference>
<dbReference type="GO" id="GO:0009368">
    <property type="term" value="C:endopeptidase Clp complex"/>
    <property type="evidence" value="ECO:0007669"/>
    <property type="project" value="TreeGrafter"/>
</dbReference>
<keyword evidence="10" id="KW-1185">Reference proteome</keyword>
<keyword evidence="3 9" id="KW-0645">Protease</keyword>
<feature type="coiled-coil region" evidence="7">
    <location>
        <begin position="318"/>
        <end position="345"/>
    </location>
</feature>
<evidence type="ECO:0000256" key="7">
    <source>
        <dbReference type="SAM" id="Coils"/>
    </source>
</evidence>
<keyword evidence="7" id="KW-0175">Coiled coil</keyword>
<feature type="region of interest" description="Disordered" evidence="8">
    <location>
        <begin position="356"/>
        <end position="401"/>
    </location>
</feature>
<dbReference type="PRINTS" id="PR00127">
    <property type="entry name" value="CLPPROTEASEP"/>
</dbReference>
<feature type="compositionally biased region" description="Basic and acidic residues" evidence="8">
    <location>
        <begin position="360"/>
        <end position="369"/>
    </location>
</feature>
<keyword evidence="4" id="KW-0378">Hydrolase</keyword>
<comment type="caution">
    <text evidence="9">The sequence shown here is derived from an EMBL/GenBank/DDBJ whole genome shotgun (WGS) entry which is preliminary data.</text>
</comment>
<gene>
    <name evidence="9" type="ORF">BDD43_5159</name>
</gene>
<dbReference type="Gene3D" id="3.90.226.10">
    <property type="entry name" value="2-enoyl-CoA Hydratase, Chain A, domain 1"/>
    <property type="match status" value="1"/>
</dbReference>
<evidence type="ECO:0000256" key="5">
    <source>
        <dbReference type="ARBA" id="ARBA00022825"/>
    </source>
</evidence>
<organism evidence="9 10">
    <name type="scientific">Mucilaginibacter gracilis</name>
    <dbReference type="NCBI Taxonomy" id="423350"/>
    <lineage>
        <taxon>Bacteria</taxon>
        <taxon>Pseudomonadati</taxon>
        <taxon>Bacteroidota</taxon>
        <taxon>Sphingobacteriia</taxon>
        <taxon>Sphingobacteriales</taxon>
        <taxon>Sphingobacteriaceae</taxon>
        <taxon>Mucilaginibacter</taxon>
    </lineage>
</organism>
<comment type="similarity">
    <text evidence="1 6">Belongs to the peptidase S14 family.</text>
</comment>
<evidence type="ECO:0000256" key="4">
    <source>
        <dbReference type="ARBA" id="ARBA00022801"/>
    </source>
</evidence>
<dbReference type="CDD" id="cd07016">
    <property type="entry name" value="S14_ClpP_1"/>
    <property type="match status" value="1"/>
</dbReference>
<accession>A0A495J7C7</accession>
<dbReference type="PANTHER" id="PTHR10381:SF70">
    <property type="entry name" value="ATP-DEPENDENT CLP PROTEASE PROTEOLYTIC SUBUNIT"/>
    <property type="match status" value="1"/>
</dbReference>
<proteinExistence type="inferred from homology"/>
<dbReference type="InterPro" id="IPR001907">
    <property type="entry name" value="ClpP"/>
</dbReference>
<feature type="compositionally biased region" description="Basic and acidic residues" evidence="8">
    <location>
        <begin position="382"/>
        <end position="401"/>
    </location>
</feature>
<name>A0A495J7C7_9SPHI</name>
<keyword evidence="5" id="KW-0720">Serine protease</keyword>
<evidence type="ECO:0000256" key="1">
    <source>
        <dbReference type="ARBA" id="ARBA00007039"/>
    </source>
</evidence>
<dbReference type="NCBIfam" id="NF045542">
    <property type="entry name" value="Clp_rel_HeadMat"/>
    <property type="match status" value="1"/>
</dbReference>
<dbReference type="GO" id="GO:0051117">
    <property type="term" value="F:ATPase binding"/>
    <property type="evidence" value="ECO:0007669"/>
    <property type="project" value="TreeGrafter"/>
</dbReference>